<evidence type="ECO:0008006" key="3">
    <source>
        <dbReference type="Google" id="ProtNLM"/>
    </source>
</evidence>
<dbReference type="EMBL" id="JABBWD010000003">
    <property type="protein sequence ID" value="KAG1782669.1"/>
    <property type="molecule type" value="Genomic_DNA"/>
</dbReference>
<dbReference type="Proteomes" id="UP000714275">
    <property type="component" value="Unassembled WGS sequence"/>
</dbReference>
<dbReference type="AlphaFoldDB" id="A0A9P7D7U0"/>
<proteinExistence type="predicted"/>
<sequence>MESIWVRVVELEEMFWAEDGEDAFDFDDISYSVLEHLKFSTTDLVNVAMTCSRLAGPALNILWSEQPSLVPLIIDLPDVGHLRSRESDYHGWYMGKRNRESGTGAEAPLRF</sequence>
<evidence type="ECO:0000313" key="1">
    <source>
        <dbReference type="EMBL" id="KAG1782669.1"/>
    </source>
</evidence>
<organism evidence="1 2">
    <name type="scientific">Suillus placidus</name>
    <dbReference type="NCBI Taxonomy" id="48579"/>
    <lineage>
        <taxon>Eukaryota</taxon>
        <taxon>Fungi</taxon>
        <taxon>Dikarya</taxon>
        <taxon>Basidiomycota</taxon>
        <taxon>Agaricomycotina</taxon>
        <taxon>Agaricomycetes</taxon>
        <taxon>Agaricomycetidae</taxon>
        <taxon>Boletales</taxon>
        <taxon>Suillineae</taxon>
        <taxon>Suillaceae</taxon>
        <taxon>Suillus</taxon>
    </lineage>
</organism>
<evidence type="ECO:0000313" key="2">
    <source>
        <dbReference type="Proteomes" id="UP000714275"/>
    </source>
</evidence>
<dbReference type="OrthoDB" id="3041441at2759"/>
<protein>
    <recommendedName>
        <fullName evidence="3">F-box domain-containing protein</fullName>
    </recommendedName>
</protein>
<gene>
    <name evidence="1" type="ORF">EV702DRAFT_1041457</name>
</gene>
<accession>A0A9P7D7U0</accession>
<comment type="caution">
    <text evidence="1">The sequence shown here is derived from an EMBL/GenBank/DDBJ whole genome shotgun (WGS) entry which is preliminary data.</text>
</comment>
<reference evidence="1" key="1">
    <citation type="journal article" date="2020" name="New Phytol.">
        <title>Comparative genomics reveals dynamic genome evolution in host specialist ectomycorrhizal fungi.</title>
        <authorList>
            <person name="Lofgren L.A."/>
            <person name="Nguyen N.H."/>
            <person name="Vilgalys R."/>
            <person name="Ruytinx J."/>
            <person name="Liao H.L."/>
            <person name="Branco S."/>
            <person name="Kuo A."/>
            <person name="LaButti K."/>
            <person name="Lipzen A."/>
            <person name="Andreopoulos W."/>
            <person name="Pangilinan J."/>
            <person name="Riley R."/>
            <person name="Hundley H."/>
            <person name="Na H."/>
            <person name="Barry K."/>
            <person name="Grigoriev I.V."/>
            <person name="Stajich J.E."/>
            <person name="Kennedy P.G."/>
        </authorList>
    </citation>
    <scope>NUCLEOTIDE SEQUENCE</scope>
    <source>
        <strain evidence="1">DOB743</strain>
    </source>
</reference>
<keyword evidence="2" id="KW-1185">Reference proteome</keyword>
<name>A0A9P7D7U0_9AGAM</name>